<evidence type="ECO:0000256" key="2">
    <source>
        <dbReference type="SAM" id="MobiDB-lite"/>
    </source>
</evidence>
<dbReference type="EMBL" id="JAAKGT010000003">
    <property type="protein sequence ID" value="NGM49625.1"/>
    <property type="molecule type" value="Genomic_DNA"/>
</dbReference>
<sequence>MTPGEGSALDLAARRLERAVANLEQKIAAERAERAQAAAQPAAGDLFAAAPAAADAAVVEKAAQLAADLEAARVRERALEEAGEQASEALGRAIAEIRAALGDESLIGEGVHDDEEEGAAPADFADEAEDDPEALYDEDDPPFDPDPPAKA</sequence>
<protein>
    <submittedName>
        <fullName evidence="3">Uncharacterized protein</fullName>
    </submittedName>
</protein>
<proteinExistence type="predicted"/>
<organism evidence="3">
    <name type="scientific">Caulobacter sp. 602-2</name>
    <dbReference type="NCBI Taxonomy" id="2710887"/>
    <lineage>
        <taxon>Bacteria</taxon>
        <taxon>Pseudomonadati</taxon>
        <taxon>Pseudomonadota</taxon>
        <taxon>Alphaproteobacteria</taxon>
        <taxon>Caulobacterales</taxon>
        <taxon>Caulobacteraceae</taxon>
        <taxon>Caulobacter</taxon>
    </lineage>
</organism>
<evidence type="ECO:0000313" key="3">
    <source>
        <dbReference type="EMBL" id="NGM49625.1"/>
    </source>
</evidence>
<keyword evidence="1" id="KW-0175">Coiled coil</keyword>
<comment type="caution">
    <text evidence="3">The sequence shown here is derived from an EMBL/GenBank/DDBJ whole genome shotgun (WGS) entry which is preliminary data.</text>
</comment>
<gene>
    <name evidence="3" type="ORF">G5B46_08410</name>
</gene>
<reference evidence="3" key="1">
    <citation type="submission" date="2020-02" db="EMBL/GenBank/DDBJ databases">
        <authorList>
            <person name="Gao J."/>
            <person name="Sun J."/>
        </authorList>
    </citation>
    <scope>NUCLEOTIDE SEQUENCE</scope>
    <source>
        <strain evidence="3">602-2</strain>
    </source>
</reference>
<dbReference type="RefSeq" id="WP_165257719.1">
    <property type="nucleotide sequence ID" value="NZ_JAAKGT010000003.1"/>
</dbReference>
<feature type="region of interest" description="Disordered" evidence="2">
    <location>
        <begin position="105"/>
        <end position="151"/>
    </location>
</feature>
<accession>A0A6G4QWK8</accession>
<dbReference type="AlphaFoldDB" id="A0A6G4QWK8"/>
<feature type="compositionally biased region" description="Acidic residues" evidence="2">
    <location>
        <begin position="112"/>
        <end position="143"/>
    </location>
</feature>
<name>A0A6G4QWK8_9CAUL</name>
<evidence type="ECO:0000256" key="1">
    <source>
        <dbReference type="SAM" id="Coils"/>
    </source>
</evidence>
<feature type="coiled-coil region" evidence="1">
    <location>
        <begin position="6"/>
        <end position="82"/>
    </location>
</feature>